<keyword evidence="1" id="KW-1133">Transmembrane helix</keyword>
<proteinExistence type="predicted"/>
<evidence type="ECO:0000313" key="3">
    <source>
        <dbReference type="Proteomes" id="UP000243459"/>
    </source>
</evidence>
<feature type="transmembrane region" description="Helical" evidence="1">
    <location>
        <begin position="12"/>
        <end position="35"/>
    </location>
</feature>
<reference evidence="3" key="1">
    <citation type="journal article" date="2017" name="Nat. Commun.">
        <title>The asparagus genome sheds light on the origin and evolution of a young Y chromosome.</title>
        <authorList>
            <person name="Harkess A."/>
            <person name="Zhou J."/>
            <person name="Xu C."/>
            <person name="Bowers J.E."/>
            <person name="Van der Hulst R."/>
            <person name="Ayyampalayam S."/>
            <person name="Mercati F."/>
            <person name="Riccardi P."/>
            <person name="McKain M.R."/>
            <person name="Kakrana A."/>
            <person name="Tang H."/>
            <person name="Ray J."/>
            <person name="Groenendijk J."/>
            <person name="Arikit S."/>
            <person name="Mathioni S.M."/>
            <person name="Nakano M."/>
            <person name="Shan H."/>
            <person name="Telgmann-Rauber A."/>
            <person name="Kanno A."/>
            <person name="Yue Z."/>
            <person name="Chen H."/>
            <person name="Li W."/>
            <person name="Chen Y."/>
            <person name="Xu X."/>
            <person name="Zhang Y."/>
            <person name="Luo S."/>
            <person name="Chen H."/>
            <person name="Gao J."/>
            <person name="Mao Z."/>
            <person name="Pires J.C."/>
            <person name="Luo M."/>
            <person name="Kudrna D."/>
            <person name="Wing R.A."/>
            <person name="Meyers B.C."/>
            <person name="Yi K."/>
            <person name="Kong H."/>
            <person name="Lavrijsen P."/>
            <person name="Sunseri F."/>
            <person name="Falavigna A."/>
            <person name="Ye Y."/>
            <person name="Leebens-Mack J.H."/>
            <person name="Chen G."/>
        </authorList>
    </citation>
    <scope>NUCLEOTIDE SEQUENCE [LARGE SCALE GENOMIC DNA]</scope>
    <source>
        <strain evidence="3">cv. DH0086</strain>
    </source>
</reference>
<dbReference type="InterPro" id="IPR007720">
    <property type="entry name" value="PigQ/GPI1"/>
</dbReference>
<sequence length="153" mass="17176">MTALRKHSVWSSVAIDVIMGNVFGMVVLSAIEYVYSGTLFIAQNITDNLLNSRCVRLMGVPAGFKLNRELAELLGMVSLNAIQILSTLWFFLGFLWWHYIKGLVFSGIILGLTVPAVLCYHFILEALKFNPKSLEVSKKIKRLTQLAIEKKQA</sequence>
<dbReference type="Proteomes" id="UP000243459">
    <property type="component" value="Unassembled WGS sequence"/>
</dbReference>
<dbReference type="AlphaFoldDB" id="A0A1R3L577"/>
<evidence type="ECO:0000256" key="1">
    <source>
        <dbReference type="SAM" id="Phobius"/>
    </source>
</evidence>
<keyword evidence="1" id="KW-0472">Membrane</keyword>
<dbReference type="Pfam" id="PF05024">
    <property type="entry name" value="Gpi1"/>
    <property type="match status" value="1"/>
</dbReference>
<protein>
    <submittedName>
        <fullName evidence="2">Uncharacterized protein</fullName>
    </submittedName>
</protein>
<dbReference type="PANTHER" id="PTHR47555">
    <property type="entry name" value="N-ACETYLGLUCOSAMINYL TRANSFERASE COMPONENT FAMILY PROTEIN / GPI1 FAMILY PROTEIN"/>
    <property type="match status" value="1"/>
</dbReference>
<feature type="transmembrane region" description="Helical" evidence="1">
    <location>
        <begin position="73"/>
        <end position="97"/>
    </location>
</feature>
<dbReference type="PANTHER" id="PTHR47555:SF2">
    <property type="entry name" value="N-ACETYLGLUCOSAMINYL TRANSFERASE COMPONENT FAMILY PROTEIN _ GPI1 FAMILY PROTEIN"/>
    <property type="match status" value="1"/>
</dbReference>
<dbReference type="EMBL" id="KV864215">
    <property type="protein sequence ID" value="ONK54766.1"/>
    <property type="molecule type" value="Genomic_DNA"/>
</dbReference>
<gene>
    <name evidence="2" type="ORF">A4U43_UnF11750</name>
</gene>
<keyword evidence="3" id="KW-1185">Reference proteome</keyword>
<accession>A0A1R3L577</accession>
<name>A0A1R3L577_ASPOF</name>
<keyword evidence="1" id="KW-0812">Transmembrane</keyword>
<evidence type="ECO:0000313" key="2">
    <source>
        <dbReference type="EMBL" id="ONK54766.1"/>
    </source>
</evidence>
<dbReference type="GO" id="GO:0016020">
    <property type="term" value="C:membrane"/>
    <property type="evidence" value="ECO:0007669"/>
    <property type="project" value="InterPro"/>
</dbReference>
<dbReference type="Gramene" id="ONK54766">
    <property type="protein sequence ID" value="ONK54766"/>
    <property type="gene ID" value="A4U43_UnF11750"/>
</dbReference>
<dbReference type="GO" id="GO:0006506">
    <property type="term" value="P:GPI anchor biosynthetic process"/>
    <property type="evidence" value="ECO:0007669"/>
    <property type="project" value="InterPro"/>
</dbReference>
<feature type="transmembrane region" description="Helical" evidence="1">
    <location>
        <begin position="103"/>
        <end position="123"/>
    </location>
</feature>
<organism evidence="2 3">
    <name type="scientific">Asparagus officinalis</name>
    <name type="common">Garden asparagus</name>
    <dbReference type="NCBI Taxonomy" id="4686"/>
    <lineage>
        <taxon>Eukaryota</taxon>
        <taxon>Viridiplantae</taxon>
        <taxon>Streptophyta</taxon>
        <taxon>Embryophyta</taxon>
        <taxon>Tracheophyta</taxon>
        <taxon>Spermatophyta</taxon>
        <taxon>Magnoliopsida</taxon>
        <taxon>Liliopsida</taxon>
        <taxon>Asparagales</taxon>
        <taxon>Asparagaceae</taxon>
        <taxon>Asparagoideae</taxon>
        <taxon>Asparagus</taxon>
    </lineage>
</organism>